<keyword evidence="6" id="KW-0282">Flagellum</keyword>
<dbReference type="PANTHER" id="PTHR36307:SF1">
    <property type="entry name" value="FLAGELLA BASAL BODY P-RING FORMATION PROTEIN FLGA"/>
    <property type="match status" value="1"/>
</dbReference>
<dbReference type="Gene3D" id="2.30.30.760">
    <property type="match status" value="1"/>
</dbReference>
<dbReference type="Gene3D" id="3.90.1210.10">
    <property type="entry name" value="Antifreeze-like/N-acetylneuraminic acid synthase C-terminal domain"/>
    <property type="match status" value="1"/>
</dbReference>
<evidence type="ECO:0000256" key="2">
    <source>
        <dbReference type="ARBA" id="ARBA00022729"/>
    </source>
</evidence>
<dbReference type="OrthoDB" id="8561436at2"/>
<evidence type="ECO:0000256" key="1">
    <source>
        <dbReference type="ARBA" id="ARBA00004418"/>
    </source>
</evidence>
<comment type="similarity">
    <text evidence="4">Belongs to the FlgA family.</text>
</comment>
<keyword evidence="2 4" id="KW-0732">Signal</keyword>
<dbReference type="PANTHER" id="PTHR36307">
    <property type="entry name" value="FLAGELLA BASAL BODY P-RING FORMATION PROTEIN FLGA"/>
    <property type="match status" value="1"/>
</dbReference>
<dbReference type="EMBL" id="PRLP01000015">
    <property type="protein sequence ID" value="PPC78471.1"/>
    <property type="molecule type" value="Genomic_DNA"/>
</dbReference>
<evidence type="ECO:0000256" key="4">
    <source>
        <dbReference type="RuleBase" id="RU362063"/>
    </source>
</evidence>
<feature type="domain" description="SAF" evidence="5">
    <location>
        <begin position="111"/>
        <end position="173"/>
    </location>
</feature>
<keyword evidence="6" id="KW-0966">Cell projection</keyword>
<name>A0A2S5KUE0_9PROT</name>
<dbReference type="InterPro" id="IPR041231">
    <property type="entry name" value="FlgA_N"/>
</dbReference>
<proteinExistence type="inferred from homology"/>
<feature type="signal peptide" evidence="4">
    <location>
        <begin position="1"/>
        <end position="24"/>
    </location>
</feature>
<evidence type="ECO:0000313" key="7">
    <source>
        <dbReference type="Proteomes" id="UP000238196"/>
    </source>
</evidence>
<gene>
    <name evidence="6" type="ORF">C4K68_05325</name>
</gene>
<dbReference type="Pfam" id="PF17656">
    <property type="entry name" value="ChapFlgA_N"/>
    <property type="match status" value="1"/>
</dbReference>
<dbReference type="InterPro" id="IPR013974">
    <property type="entry name" value="SAF"/>
</dbReference>
<comment type="caution">
    <text evidence="6">The sequence shown here is derived from an EMBL/GenBank/DDBJ whole genome shotgun (WGS) entry which is preliminary data.</text>
</comment>
<organism evidence="6 7">
    <name type="scientific">Proteobacteria bacterium 228</name>
    <dbReference type="NCBI Taxonomy" id="2083153"/>
    <lineage>
        <taxon>Bacteria</taxon>
        <taxon>Pseudomonadati</taxon>
        <taxon>Pseudomonadota</taxon>
    </lineage>
</organism>
<sequence length="236" mass="25730">MQFSQLLVHILILVAMVFSSLANAAVRADKISNAVMIFIGEQMTRQNTLVTGRIEVSVDTIDPRLAFSDCNKPLKVESNADDWIGRVHVKVSCPGPTPWAIYVPATIKLYQDIVILSRNLSRGQPVTKDDVRLEERDVSSLRRQYYQKVDDVLGMTGKRHLSANAVLSPEMLVPPLLVKKGDIVTIHAKAGAAEITTQGTALSDGQEGDSITVLNNASQRKIQAKVIGPQAVGIGY</sequence>
<evidence type="ECO:0000256" key="3">
    <source>
        <dbReference type="ARBA" id="ARBA00022764"/>
    </source>
</evidence>
<dbReference type="GO" id="GO:0044780">
    <property type="term" value="P:bacterial-type flagellum assembly"/>
    <property type="evidence" value="ECO:0007669"/>
    <property type="project" value="InterPro"/>
</dbReference>
<dbReference type="InterPro" id="IPR017585">
    <property type="entry name" value="SAF_FlgA"/>
</dbReference>
<comment type="function">
    <text evidence="4">Involved in the assembly process of the P-ring formation. It may associate with FlgF on the rod constituting a structure essential for the P-ring assembly or may act as a modulator protein for the P-ring assembly.</text>
</comment>
<keyword evidence="4" id="KW-1005">Bacterial flagellum biogenesis</keyword>
<keyword evidence="6" id="KW-0969">Cilium</keyword>
<protein>
    <recommendedName>
        <fullName evidence="4">Flagella basal body P-ring formation protein FlgA</fullName>
    </recommendedName>
</protein>
<dbReference type="SMART" id="SM00858">
    <property type="entry name" value="SAF"/>
    <property type="match status" value="1"/>
</dbReference>
<dbReference type="Pfam" id="PF13144">
    <property type="entry name" value="ChapFlgA"/>
    <property type="match status" value="1"/>
</dbReference>
<evidence type="ECO:0000313" key="6">
    <source>
        <dbReference type="EMBL" id="PPC78471.1"/>
    </source>
</evidence>
<dbReference type="AlphaFoldDB" id="A0A2S5KUE0"/>
<reference evidence="6 7" key="1">
    <citation type="submission" date="2018-02" db="EMBL/GenBank/DDBJ databases">
        <title>novel marine gammaproteobacteria from coastal saline agro ecosystem.</title>
        <authorList>
            <person name="Krishnan R."/>
            <person name="Ramesh Kumar N."/>
        </authorList>
    </citation>
    <scope>NUCLEOTIDE SEQUENCE [LARGE SCALE GENOMIC DNA]</scope>
    <source>
        <strain evidence="6 7">228</strain>
    </source>
</reference>
<keyword evidence="3 4" id="KW-0574">Periplasm</keyword>
<comment type="subcellular location">
    <subcellularLocation>
        <location evidence="1 4">Periplasm</location>
    </subcellularLocation>
</comment>
<accession>A0A2S5KUE0</accession>
<dbReference type="InterPro" id="IPR039246">
    <property type="entry name" value="Flagellar_FlgA"/>
</dbReference>
<dbReference type="NCBIfam" id="TIGR03170">
    <property type="entry name" value="flgA_cterm"/>
    <property type="match status" value="1"/>
</dbReference>
<feature type="chain" id="PRO_5015370720" description="Flagella basal body P-ring formation protein FlgA" evidence="4">
    <location>
        <begin position="25"/>
        <end position="236"/>
    </location>
</feature>
<dbReference type="CDD" id="cd11614">
    <property type="entry name" value="SAF_CpaB_FlgA_like"/>
    <property type="match status" value="1"/>
</dbReference>
<evidence type="ECO:0000259" key="5">
    <source>
        <dbReference type="SMART" id="SM00858"/>
    </source>
</evidence>
<dbReference type="Proteomes" id="UP000238196">
    <property type="component" value="Unassembled WGS sequence"/>
</dbReference>
<dbReference type="GO" id="GO:0042597">
    <property type="term" value="C:periplasmic space"/>
    <property type="evidence" value="ECO:0007669"/>
    <property type="project" value="UniProtKB-SubCell"/>
</dbReference>